<dbReference type="Proteomes" id="UP000015442">
    <property type="component" value="Unassembled WGS sequence"/>
</dbReference>
<dbReference type="EMBL" id="AKWY02000021">
    <property type="protein sequence ID" value="EQA71392.1"/>
    <property type="molecule type" value="Genomic_DNA"/>
</dbReference>
<proteinExistence type="predicted"/>
<sequence>MHVSRCNSYRSFVGTQSLFLGKILALKMSRAPIEARHKNVGTTRFAI</sequence>
<protein>
    <submittedName>
        <fullName evidence="1">Uncharacterized protein</fullName>
    </submittedName>
</protein>
<dbReference type="AlphaFoldDB" id="T0GR42"/>
<evidence type="ECO:0000313" key="1">
    <source>
        <dbReference type="EMBL" id="EQA71392.1"/>
    </source>
</evidence>
<evidence type="ECO:0000313" key="2">
    <source>
        <dbReference type="Proteomes" id="UP000015442"/>
    </source>
</evidence>
<reference evidence="1 2" key="1">
    <citation type="submission" date="2013-05" db="EMBL/GenBank/DDBJ databases">
        <authorList>
            <person name="Harkins D.M."/>
            <person name="Durkin A.S."/>
            <person name="Brinkac L.M."/>
            <person name="Haft D.H."/>
            <person name="Selengut J.D."/>
            <person name="Sanka R."/>
            <person name="DePew J."/>
            <person name="Purushe J."/>
            <person name="Hartskeerl R.A."/>
            <person name="Ahmed A."/>
            <person name="van der Linden H."/>
            <person name="Goris M.G.A."/>
            <person name="Vinetz J.M."/>
            <person name="Sutton G.G."/>
            <person name="Nierman W.C."/>
            <person name="Fouts D.E."/>
        </authorList>
    </citation>
    <scope>NUCLEOTIDE SEQUENCE [LARGE SCALE GENOMIC DNA]</scope>
    <source>
        <strain evidence="1 2">CZ214</strain>
    </source>
</reference>
<accession>T0GR42</accession>
<comment type="caution">
    <text evidence="1">The sequence shown here is derived from an EMBL/GenBank/DDBJ whole genome shotgun (WGS) entry which is preliminary data.</text>
</comment>
<organism evidence="1 2">
    <name type="scientific">Leptospira noguchii serovar Panama str. CZ214</name>
    <dbReference type="NCBI Taxonomy" id="1001595"/>
    <lineage>
        <taxon>Bacteria</taxon>
        <taxon>Pseudomonadati</taxon>
        <taxon>Spirochaetota</taxon>
        <taxon>Spirochaetia</taxon>
        <taxon>Leptospirales</taxon>
        <taxon>Leptospiraceae</taxon>
        <taxon>Leptospira</taxon>
    </lineage>
</organism>
<name>T0GR42_9LEPT</name>
<gene>
    <name evidence="1" type="ORF">LEP1GSC059_2923</name>
</gene>